<evidence type="ECO:0000313" key="2">
    <source>
        <dbReference type="EMBL" id="KHL02310.1"/>
    </source>
</evidence>
<evidence type="ECO:0000259" key="1">
    <source>
        <dbReference type="Pfam" id="PF03551"/>
    </source>
</evidence>
<dbReference type="InterPro" id="IPR036388">
    <property type="entry name" value="WH-like_DNA-bd_sf"/>
</dbReference>
<dbReference type="Pfam" id="PF03551">
    <property type="entry name" value="PadR"/>
    <property type="match status" value="1"/>
</dbReference>
<dbReference type="OrthoDB" id="122286at2"/>
<name>A0A0B2AKE6_9MICC</name>
<dbReference type="EMBL" id="JTDL01000127">
    <property type="protein sequence ID" value="KHL02310.1"/>
    <property type="molecule type" value="Genomic_DNA"/>
</dbReference>
<sequence>MAHDRIKGNLDLLLLAALAAGPAHGYELAASIRERSDGEFVLAEGTVYPALHGLESRGLITSSWHVVGGRRRRVYELSGAGRDARDRQAADWRRFASGMNRVLGASS</sequence>
<protein>
    <submittedName>
        <fullName evidence="2">PadR family transcriptional regulator</fullName>
    </submittedName>
</protein>
<dbReference type="RefSeq" id="WP_043124343.1">
    <property type="nucleotide sequence ID" value="NZ_JTDL01000127.1"/>
</dbReference>
<accession>A0A0B2AKE6</accession>
<dbReference type="STRING" id="1338436.LK10_12975"/>
<reference evidence="2 3" key="1">
    <citation type="submission" date="2014-09" db="EMBL/GenBank/DDBJ databases">
        <title>Genome sequence of Sinomonas sp. MUSC 117.</title>
        <authorList>
            <person name="Lee L.-H."/>
        </authorList>
    </citation>
    <scope>NUCLEOTIDE SEQUENCE [LARGE SCALE GENOMIC DNA]</scope>
    <source>
        <strain evidence="2 3">MUSC 117</strain>
    </source>
</reference>
<dbReference type="Proteomes" id="UP000030982">
    <property type="component" value="Unassembled WGS sequence"/>
</dbReference>
<feature type="domain" description="Transcription regulator PadR N-terminal" evidence="1">
    <location>
        <begin position="14"/>
        <end position="85"/>
    </location>
</feature>
<keyword evidence="3" id="KW-1185">Reference proteome</keyword>
<dbReference type="PANTHER" id="PTHR33169">
    <property type="entry name" value="PADR-FAMILY TRANSCRIPTIONAL REGULATOR"/>
    <property type="match status" value="1"/>
</dbReference>
<proteinExistence type="predicted"/>
<comment type="caution">
    <text evidence="2">The sequence shown here is derived from an EMBL/GenBank/DDBJ whole genome shotgun (WGS) entry which is preliminary data.</text>
</comment>
<dbReference type="InterPro" id="IPR052509">
    <property type="entry name" value="Metal_resp_DNA-bind_regulator"/>
</dbReference>
<dbReference type="AlphaFoldDB" id="A0A0B2AKE6"/>
<evidence type="ECO:0000313" key="3">
    <source>
        <dbReference type="Proteomes" id="UP000030982"/>
    </source>
</evidence>
<dbReference type="InterPro" id="IPR036390">
    <property type="entry name" value="WH_DNA-bd_sf"/>
</dbReference>
<dbReference type="PANTHER" id="PTHR33169:SF14">
    <property type="entry name" value="TRANSCRIPTIONAL REGULATOR RV3488"/>
    <property type="match status" value="1"/>
</dbReference>
<dbReference type="SUPFAM" id="SSF46785">
    <property type="entry name" value="Winged helix' DNA-binding domain"/>
    <property type="match status" value="1"/>
</dbReference>
<organism evidence="2 3">
    <name type="scientific">Sinomonas humi</name>
    <dbReference type="NCBI Taxonomy" id="1338436"/>
    <lineage>
        <taxon>Bacteria</taxon>
        <taxon>Bacillati</taxon>
        <taxon>Actinomycetota</taxon>
        <taxon>Actinomycetes</taxon>
        <taxon>Micrococcales</taxon>
        <taxon>Micrococcaceae</taxon>
        <taxon>Sinomonas</taxon>
    </lineage>
</organism>
<gene>
    <name evidence="2" type="ORF">LK10_12975</name>
</gene>
<dbReference type="InterPro" id="IPR005149">
    <property type="entry name" value="Tscrpt_reg_PadR_N"/>
</dbReference>
<dbReference type="Gene3D" id="1.10.10.10">
    <property type="entry name" value="Winged helix-like DNA-binding domain superfamily/Winged helix DNA-binding domain"/>
    <property type="match status" value="1"/>
</dbReference>